<feature type="region of interest" description="Disordered" evidence="3">
    <location>
        <begin position="505"/>
        <end position="585"/>
    </location>
</feature>
<dbReference type="HOGENOM" id="CLU_228111_0_0_1"/>
<dbReference type="PROSITE" id="PS50014">
    <property type="entry name" value="BROMODOMAIN_2"/>
    <property type="match status" value="1"/>
</dbReference>
<gene>
    <name evidence="5" type="ORF">LOTGIDRAFT_152942</name>
</gene>
<feature type="compositionally biased region" description="Polar residues" evidence="3">
    <location>
        <begin position="684"/>
        <end position="715"/>
    </location>
</feature>
<dbReference type="InterPro" id="IPR018359">
    <property type="entry name" value="Bromodomain_CS"/>
</dbReference>
<dbReference type="KEGG" id="lgi:LOTGIDRAFT_152942"/>
<feature type="region of interest" description="Disordered" evidence="3">
    <location>
        <begin position="1165"/>
        <end position="1219"/>
    </location>
</feature>
<evidence type="ECO:0000313" key="6">
    <source>
        <dbReference type="Proteomes" id="UP000030746"/>
    </source>
</evidence>
<feature type="domain" description="Bromo" evidence="4">
    <location>
        <begin position="102"/>
        <end position="174"/>
    </location>
</feature>
<evidence type="ECO:0000256" key="1">
    <source>
        <dbReference type="ARBA" id="ARBA00023117"/>
    </source>
</evidence>
<evidence type="ECO:0000259" key="4">
    <source>
        <dbReference type="PROSITE" id="PS50014"/>
    </source>
</evidence>
<dbReference type="SUPFAM" id="SSF47370">
    <property type="entry name" value="Bromodomain"/>
    <property type="match status" value="1"/>
</dbReference>
<keyword evidence="1 2" id="KW-0103">Bromodomain</keyword>
<feature type="compositionally biased region" description="Polar residues" evidence="3">
    <location>
        <begin position="746"/>
        <end position="760"/>
    </location>
</feature>
<dbReference type="PRINTS" id="PR00503">
    <property type="entry name" value="BROMODOMAIN"/>
</dbReference>
<organism evidence="5 6">
    <name type="scientific">Lottia gigantea</name>
    <name type="common">Giant owl limpet</name>
    <dbReference type="NCBI Taxonomy" id="225164"/>
    <lineage>
        <taxon>Eukaryota</taxon>
        <taxon>Metazoa</taxon>
        <taxon>Spiralia</taxon>
        <taxon>Lophotrochozoa</taxon>
        <taxon>Mollusca</taxon>
        <taxon>Gastropoda</taxon>
        <taxon>Patellogastropoda</taxon>
        <taxon>Lottioidea</taxon>
        <taxon>Lottiidae</taxon>
        <taxon>Lottia</taxon>
    </lineage>
</organism>
<dbReference type="CDD" id="cd04369">
    <property type="entry name" value="Bromodomain"/>
    <property type="match status" value="1"/>
</dbReference>
<dbReference type="Proteomes" id="UP000030746">
    <property type="component" value="Unassembled WGS sequence"/>
</dbReference>
<protein>
    <recommendedName>
        <fullName evidence="4">Bromo domain-containing protein</fullName>
    </recommendedName>
</protein>
<feature type="compositionally biased region" description="Polar residues" evidence="3">
    <location>
        <begin position="833"/>
        <end position="842"/>
    </location>
</feature>
<keyword evidence="6" id="KW-1185">Reference proteome</keyword>
<feature type="compositionally biased region" description="Basic and acidic residues" evidence="3">
    <location>
        <begin position="896"/>
        <end position="952"/>
    </location>
</feature>
<dbReference type="InterPro" id="IPR040214">
    <property type="entry name" value="BRD10"/>
</dbReference>
<accession>V4C819</accession>
<dbReference type="CTD" id="20235819"/>
<reference evidence="5 6" key="1">
    <citation type="journal article" date="2013" name="Nature">
        <title>Insights into bilaterian evolution from three spiralian genomes.</title>
        <authorList>
            <person name="Simakov O."/>
            <person name="Marletaz F."/>
            <person name="Cho S.J."/>
            <person name="Edsinger-Gonzales E."/>
            <person name="Havlak P."/>
            <person name="Hellsten U."/>
            <person name="Kuo D.H."/>
            <person name="Larsson T."/>
            <person name="Lv J."/>
            <person name="Arendt D."/>
            <person name="Savage R."/>
            <person name="Osoegawa K."/>
            <person name="de Jong P."/>
            <person name="Grimwood J."/>
            <person name="Chapman J.A."/>
            <person name="Shapiro H."/>
            <person name="Aerts A."/>
            <person name="Otillar R.P."/>
            <person name="Terry A.Y."/>
            <person name="Boore J.L."/>
            <person name="Grigoriev I.V."/>
            <person name="Lindberg D.R."/>
            <person name="Seaver E.C."/>
            <person name="Weisblat D.A."/>
            <person name="Putnam N.H."/>
            <person name="Rokhsar D.S."/>
        </authorList>
    </citation>
    <scope>NUCLEOTIDE SEQUENCE [LARGE SCALE GENOMIC DNA]</scope>
</reference>
<dbReference type="Gene3D" id="1.20.920.10">
    <property type="entry name" value="Bromodomain-like"/>
    <property type="match status" value="1"/>
</dbReference>
<feature type="compositionally biased region" description="Basic and acidic residues" evidence="3">
    <location>
        <begin position="1050"/>
        <end position="1060"/>
    </location>
</feature>
<feature type="region of interest" description="Disordered" evidence="3">
    <location>
        <begin position="989"/>
        <end position="1010"/>
    </location>
</feature>
<feature type="compositionally biased region" description="Polar residues" evidence="3">
    <location>
        <begin position="862"/>
        <end position="879"/>
    </location>
</feature>
<feature type="region of interest" description="Disordered" evidence="3">
    <location>
        <begin position="811"/>
        <end position="952"/>
    </location>
</feature>
<feature type="compositionally biased region" description="Basic residues" evidence="3">
    <location>
        <begin position="620"/>
        <end position="633"/>
    </location>
</feature>
<feature type="compositionally biased region" description="Polar residues" evidence="3">
    <location>
        <begin position="46"/>
        <end position="55"/>
    </location>
</feature>
<sequence length="2561" mass="280453">MADPEILPNLEDSPIQVGTSFVESGLNLEQDSANIPSDPESKVNVPDSQDGSRPTTPDPVNKTGKMPSETRISSKKDDPIMKSLSPELQQGYRILRELMSDNNKAFNWAFMNAVDDSHSDTSDYYDIVDNPMWLKRMKEKFVDGLYENITQFVTDFRVMLENCYRYNGPDHFISKRGQRLEMMLEQKLALLSRELREKTSVTATSGGKVEESFSSAMRRRVKSTYQRDTSALLSQLRQEEAQRDKESRRQQILDRKAANEALIQEQIEWENTLLQEPIKSQMYHLWELPQIGHFLFLCQDPLNVGEIAQFELERGFAMPRQSSCIQAVMSTLLSTPHQRTKLGNTGVMPYAAWHNLLHGRLTQWYKCLSDNGGDAYKTSAKLGIDSFFFDVIGKKNPLDKRKFHELSYYRRIWIVKSLCDNCLETQESLRDAIERQPLPEQHEYLIGYDTKGNSYIHFPQFCGADLRIYKQEPFPEPDFSEEEENLNNIKVCLMLDGVLGECKEEIPPSPKKSKLETPSKKSTPVNSRQSSRNQTPESANLRRSRRGQSEESCNSNNNSSVKSSASKRNLSNFDDTSNDSTSFPVSFLGHRARATRASCRTPLFLDETSNDSTTPSMTNSRKKRTNGRRKRSRRLVETVNDNDSVTESDFMDESTCSSLTECAIDDRLSEDRESIKSGAEKISPDSSLNDSQISKSQNAQNSAPTKDNDSSQSATDCVHQIVPDSNLVNTENKDTLDHSKQDPTVDRSSGQTDTSKSPSSDIDKHNIPNNAEKVNNDLDNSQREVSPAVKDMMQKKAVSDNVGLDNCKTMESQSSSYTSCDMNENHNKDLSLETVSRNSKSQTETRMEDVKFSLGSMVPAETSKSQKSLQSEGLETGVNNEDHLSQDPVQEIGQAEQKDKGHITQCIGEEKTAEVKTDTKSEADPAQKLTSELKSEVKIEREDQQPEISSLKEEVCQESFRNEVQLTDTYQKPEVISEVKKEPKDFKEEFKMESDTEMKLDQQDVKKEPKDIQEEFKIENNSEVRGDQQGVKKEPDYIKEEFKMETDAEVKKENDIKKEEEIEEESEEELEPELGSFKMICDNVDDLRKLVDKFAEQEPIVIKRGNKEKVVQPAARKKCIVELHERLAFLLSELEPWESKLNAAMRKARVKIRKEFEEYEEVVAEKWEESESRTNTDVSENEENEAEESPAKRSDQKSKTGELDIKEEPTDIADDDIEYSSRGRLRKRRVIPNNSEESLLKKKKVIKKEEPAITTHVPNILHRQTPVTIGEQVASQSLTIQSTSLGHTIAIRPSLTNQPQSASQLLRLSVANQKMDANYSNMRQQAPVSLVKQSSHPVIQQLLAKQSIQPQSLVNTSKQLNQKVAPNTSQPSKIHYVITNQPQATPATPQGKPQVTSLSALPAGLLQQLIKNQAVKIQKNIKGETQLVLAAPLQISNAKKPDSQSTQGPLVITPTVASLTPVVSTVSPQKPFVVQTQNVLQMASLGQVTLATTMPCLSVQNQITPPSLSPNMPQTVISLTSPSKPVGPKYATNVTVKTLLENRAALKSDATGPGTETSTNVITTVHSTACTVSSVDPLEAAPQSNTEITGARKVIAKLLQVPVELPESITSSPSSISTSLPTVNIKVPPPVTLPLIQPRKNITKTVQMINAPIPVTTKSKTHLDSAVLSSNMTTLKPFTNLTSASTGQAGVFTKPGTVLQNKTPETNTILLQGQNKGVVPQNLAAGSPNFIQGILTPQGLQIPSNLLSNSGGSFILQMPKSTTATVGSSLNVNNVTQPANLQRFASVQMATRPTTTTTVTAVGNQVGIRQPASYFILQQPTQEGQKVQLQKVQNQPVLGTGPAVTLSQPALTPGSTAVQLKTLQGQPVAVSKPTNFIISQNVNQGNAATMQASNLVRQLADQQKLQVPVGQKAVGLQVIGQPGTAQLPQNFVGLQGILPSGQVVQLQTKPGNVAVQQGSQVNVPNVQTVQLQGALLKSPNQHGVQQNSTVTSVASPINKATGQYLPQGKSPAQANPVLMTQNTPNHVVRLQTVSQQILQQLQVSPGQRQVRPVIQTPNASSQLQFHLNVAGNKVGLSPATRFVTKPPAVTSSSPSSSKLPVSIHMPLSVTIPNSGVGQLTPSQRHQIQTITHPASTNIISPRFVTPVKGITANPGMIQNPASSQTASGSINKSIPVVSNSKTFVSLNTAPEVSTSVTQSAVESINTIVSATPTKIVENDPKPHVIWPSEKTDHKRMNVGTKILQLTESDLSPQATDASKSITTQGLDVTSIGPCEKINLESPEKQKLLLYNIGGQLMTAQGIPVTVDHGVLKIVPQATIQIGNQTLTVRAPGQSSDPSQIPVTMSGKTTFASLLSQQSGANTGEQAVPTGVTPTSTTPSTDDQPVSASVSKGTLATFPYSFSSQAMITSPAIPLSTQLPPSIYRMNQEMSAKDEGGNSSIASSSLHDTKPKLEIKYESAVDYQTDASRGGSDVNISNVHVLKSVDSGVASDIKKTQPVIEQTVDNHSGAINITENQVSNGTDSVANKVEQGTLNTVQSPEKEAAKNLLALANQALLSMQPR</sequence>
<feature type="region of interest" description="Disordered" evidence="3">
    <location>
        <begin position="2358"/>
        <end position="2387"/>
    </location>
</feature>
<feature type="region of interest" description="Disordered" evidence="3">
    <location>
        <begin position="671"/>
        <end position="787"/>
    </location>
</feature>
<dbReference type="InterPro" id="IPR036427">
    <property type="entry name" value="Bromodomain-like_sf"/>
</dbReference>
<feature type="region of interest" description="Disordered" evidence="3">
    <location>
        <begin position="24"/>
        <end position="83"/>
    </location>
</feature>
<feature type="compositionally biased region" description="Basic and acidic residues" evidence="3">
    <location>
        <begin position="731"/>
        <end position="745"/>
    </location>
</feature>
<feature type="compositionally biased region" description="Polar residues" evidence="3">
    <location>
        <begin position="520"/>
        <end position="538"/>
    </location>
</feature>
<dbReference type="GeneID" id="20235819"/>
<feature type="region of interest" description="Disordered" evidence="3">
    <location>
        <begin position="605"/>
        <end position="652"/>
    </location>
</feature>
<dbReference type="EMBL" id="KB201304">
    <property type="protein sequence ID" value="ESO97839.1"/>
    <property type="molecule type" value="Genomic_DNA"/>
</dbReference>
<feature type="compositionally biased region" description="Acidic residues" evidence="3">
    <location>
        <begin position="1061"/>
        <end position="1072"/>
    </location>
</feature>
<feature type="compositionally biased region" description="Polar residues" evidence="3">
    <location>
        <begin position="24"/>
        <end position="35"/>
    </location>
</feature>
<name>V4C819_LOTGI</name>
<proteinExistence type="predicted"/>
<dbReference type="Pfam" id="PF23450">
    <property type="entry name" value="KIAA2026_hel"/>
    <property type="match status" value="1"/>
</dbReference>
<feature type="compositionally biased region" description="Low complexity" evidence="3">
    <location>
        <begin position="2367"/>
        <end position="2386"/>
    </location>
</feature>
<dbReference type="InterPro" id="IPR001487">
    <property type="entry name" value="Bromodomain"/>
</dbReference>
<evidence type="ECO:0000256" key="3">
    <source>
        <dbReference type="SAM" id="MobiDB-lite"/>
    </source>
</evidence>
<dbReference type="RefSeq" id="XP_009051681.1">
    <property type="nucleotide sequence ID" value="XM_009053433.1"/>
</dbReference>
<feature type="compositionally biased region" description="Polar residues" evidence="3">
    <location>
        <begin position="811"/>
        <end position="822"/>
    </location>
</feature>
<dbReference type="Pfam" id="PF00439">
    <property type="entry name" value="Bromodomain"/>
    <property type="match status" value="1"/>
</dbReference>
<evidence type="ECO:0000256" key="2">
    <source>
        <dbReference type="PROSITE-ProRule" id="PRU00035"/>
    </source>
</evidence>
<dbReference type="SMART" id="SM00297">
    <property type="entry name" value="BROMO"/>
    <property type="match status" value="1"/>
</dbReference>
<dbReference type="OMA" id="HNEDKMD"/>
<dbReference type="PANTHER" id="PTHR31095">
    <property type="entry name" value="RIKEN CDNA 9930021J03 GENE"/>
    <property type="match status" value="1"/>
</dbReference>
<dbReference type="PANTHER" id="PTHR31095:SF3">
    <property type="entry name" value="RIKEN CDNA 9930021J03 GENE"/>
    <property type="match status" value="1"/>
</dbReference>
<feature type="compositionally biased region" description="Acidic residues" evidence="3">
    <location>
        <begin position="1179"/>
        <end position="1188"/>
    </location>
</feature>
<dbReference type="PROSITE" id="PS00633">
    <property type="entry name" value="BROMODOMAIN_1"/>
    <property type="match status" value="1"/>
</dbReference>
<feature type="compositionally biased region" description="Basic and acidic residues" evidence="3">
    <location>
        <begin position="671"/>
        <end position="683"/>
    </location>
</feature>
<feature type="region of interest" description="Disordered" evidence="3">
    <location>
        <begin position="1050"/>
        <end position="1074"/>
    </location>
</feature>
<dbReference type="OrthoDB" id="1870062at2759"/>
<feature type="compositionally biased region" description="Basic and acidic residues" evidence="3">
    <location>
        <begin position="1165"/>
        <end position="1174"/>
    </location>
</feature>
<feature type="compositionally biased region" description="Low complexity" evidence="3">
    <location>
        <begin position="550"/>
        <end position="583"/>
    </location>
</feature>
<feature type="compositionally biased region" description="Basic and acidic residues" evidence="3">
    <location>
        <begin position="1189"/>
        <end position="1209"/>
    </location>
</feature>
<dbReference type="InterPro" id="IPR056522">
    <property type="entry name" value="KIAA2026_hel"/>
</dbReference>
<evidence type="ECO:0000313" key="5">
    <source>
        <dbReference type="EMBL" id="ESO97839.1"/>
    </source>
</evidence>
<dbReference type="STRING" id="225164.V4C819"/>